<name>A0A316IF66_9GAMM</name>
<gene>
    <name evidence="2" type="ORF">C7456_108200</name>
</gene>
<dbReference type="RefSeq" id="WP_109724081.1">
    <property type="nucleotide sequence ID" value="NZ_MSZV01000073.1"/>
</dbReference>
<feature type="chain" id="PRO_5016377096" evidence="1">
    <location>
        <begin position="21"/>
        <end position="91"/>
    </location>
</feature>
<keyword evidence="1" id="KW-0732">Signal</keyword>
<proteinExistence type="predicted"/>
<dbReference type="AlphaFoldDB" id="A0A316IF66"/>
<evidence type="ECO:0000313" key="2">
    <source>
        <dbReference type="EMBL" id="PWK85904.1"/>
    </source>
</evidence>
<dbReference type="EMBL" id="QGHC01000008">
    <property type="protein sequence ID" value="PWK85904.1"/>
    <property type="molecule type" value="Genomic_DNA"/>
</dbReference>
<evidence type="ECO:0000256" key="1">
    <source>
        <dbReference type="SAM" id="SignalP"/>
    </source>
</evidence>
<evidence type="ECO:0000313" key="3">
    <source>
        <dbReference type="Proteomes" id="UP000245812"/>
    </source>
</evidence>
<protein>
    <submittedName>
        <fullName evidence="2">Uncharacterized protein DUF2845</fullName>
    </submittedName>
</protein>
<keyword evidence="3" id="KW-1185">Reference proteome</keyword>
<dbReference type="OrthoDB" id="5959004at2"/>
<accession>A0A316IF66</accession>
<reference evidence="2 3" key="1">
    <citation type="submission" date="2018-05" db="EMBL/GenBank/DDBJ databases">
        <title>Genomic Encyclopedia of Type Strains, Phase IV (KMG-IV): sequencing the most valuable type-strain genomes for metagenomic binning, comparative biology and taxonomic classification.</title>
        <authorList>
            <person name="Goeker M."/>
        </authorList>
    </citation>
    <scope>NUCLEOTIDE SEQUENCE [LARGE SCALE GENOMIC DNA]</scope>
    <source>
        <strain evidence="2 3">DSM 14263</strain>
    </source>
</reference>
<sequence>MHRRLPLLLALGLAAAVAHAGNTLRVDSQVLTVGDSASRVVKLLGQPAYKEPVQNRYGAYRGERWQYERDGRVVNVVIVGGKVGAIEELQR</sequence>
<comment type="caution">
    <text evidence="2">The sequence shown here is derived from an EMBL/GenBank/DDBJ whole genome shotgun (WGS) entry which is preliminary data.</text>
</comment>
<feature type="signal peptide" evidence="1">
    <location>
        <begin position="1"/>
        <end position="20"/>
    </location>
</feature>
<dbReference type="Proteomes" id="UP000245812">
    <property type="component" value="Unassembled WGS sequence"/>
</dbReference>
<organism evidence="2 3">
    <name type="scientific">Fulvimonas soli</name>
    <dbReference type="NCBI Taxonomy" id="155197"/>
    <lineage>
        <taxon>Bacteria</taxon>
        <taxon>Pseudomonadati</taxon>
        <taxon>Pseudomonadota</taxon>
        <taxon>Gammaproteobacteria</taxon>
        <taxon>Lysobacterales</taxon>
        <taxon>Rhodanobacteraceae</taxon>
        <taxon>Fulvimonas</taxon>
    </lineage>
</organism>